<evidence type="ECO:0000313" key="1">
    <source>
        <dbReference type="EMBL" id="KUI72421.1"/>
    </source>
</evidence>
<accession>A0A194W7F5</accession>
<organism evidence="1 2">
    <name type="scientific">Cytospora mali</name>
    <name type="common">Apple Valsa canker fungus</name>
    <name type="synonym">Valsa mali</name>
    <dbReference type="NCBI Taxonomy" id="578113"/>
    <lineage>
        <taxon>Eukaryota</taxon>
        <taxon>Fungi</taxon>
        <taxon>Dikarya</taxon>
        <taxon>Ascomycota</taxon>
        <taxon>Pezizomycotina</taxon>
        <taxon>Sordariomycetes</taxon>
        <taxon>Sordariomycetidae</taxon>
        <taxon>Diaporthales</taxon>
        <taxon>Cytosporaceae</taxon>
        <taxon>Cytospora</taxon>
    </lineage>
</organism>
<dbReference type="AlphaFoldDB" id="A0A194W7F5"/>
<proteinExistence type="predicted"/>
<protein>
    <submittedName>
        <fullName evidence="1">Uncharacterized protein</fullName>
    </submittedName>
</protein>
<sequence length="115" mass="13421">MVYTHLQRTQSWNVEVFTYTLRTWGFLHRDNSLRISQVAYDFDLCFSTNKPDDGAVSWRPAFFRETTPANVLIVLDRQDDSVFPIPDAGSIDSYEFVLHSSYKSLYDVFVWVPIS</sequence>
<dbReference type="EMBL" id="CM003105">
    <property type="protein sequence ID" value="KUI72421.1"/>
    <property type="molecule type" value="Genomic_DNA"/>
</dbReference>
<keyword evidence="2" id="KW-1185">Reference proteome</keyword>
<evidence type="ECO:0000313" key="2">
    <source>
        <dbReference type="Proteomes" id="UP000078559"/>
    </source>
</evidence>
<gene>
    <name evidence="1" type="ORF">VM1G_07664</name>
</gene>
<name>A0A194W7F5_CYTMA</name>
<reference evidence="1" key="1">
    <citation type="submission" date="2014-12" db="EMBL/GenBank/DDBJ databases">
        <title>Genome Sequence of Valsa Canker Pathogens Uncovers a Specific Adaption of Colonization on Woody Bark.</title>
        <authorList>
            <person name="Yin Z."/>
            <person name="Liu H."/>
            <person name="Gao X."/>
            <person name="Li Z."/>
            <person name="Song N."/>
            <person name="Ke X."/>
            <person name="Dai Q."/>
            <person name="Wu Y."/>
            <person name="Sun Y."/>
            <person name="Xu J.-R."/>
            <person name="Kang Z.K."/>
            <person name="Wang L."/>
            <person name="Huang L."/>
        </authorList>
    </citation>
    <scope>NUCLEOTIDE SEQUENCE [LARGE SCALE GENOMIC DNA]</scope>
    <source>
        <strain evidence="1">03-8</strain>
    </source>
</reference>
<dbReference type="Proteomes" id="UP000078559">
    <property type="component" value="Chromosome 8"/>
</dbReference>